<evidence type="ECO:0000256" key="1">
    <source>
        <dbReference type="SAM" id="Coils"/>
    </source>
</evidence>
<dbReference type="EMBL" id="BK016065">
    <property type="protein sequence ID" value="DAF92387.1"/>
    <property type="molecule type" value="Genomic_DNA"/>
</dbReference>
<organism evidence="2">
    <name type="scientific">Myoviridae sp. ctOpw2</name>
    <dbReference type="NCBI Taxonomy" id="2825093"/>
    <lineage>
        <taxon>Viruses</taxon>
        <taxon>Duplodnaviria</taxon>
        <taxon>Heunggongvirae</taxon>
        <taxon>Uroviricota</taxon>
        <taxon>Caudoviricetes</taxon>
    </lineage>
</organism>
<name>A0A8S5UD81_9CAUD</name>
<feature type="coiled-coil region" evidence="1">
    <location>
        <begin position="1"/>
        <end position="49"/>
    </location>
</feature>
<protein>
    <submittedName>
        <fullName evidence="2">Uncharacterized protein</fullName>
    </submittedName>
</protein>
<evidence type="ECO:0000313" key="2">
    <source>
        <dbReference type="EMBL" id="DAF92387.1"/>
    </source>
</evidence>
<accession>A0A8S5UD81</accession>
<reference evidence="2" key="1">
    <citation type="journal article" date="2021" name="Proc. Natl. Acad. Sci. U.S.A.">
        <title>A Catalog of Tens of Thousands of Viruses from Human Metagenomes Reveals Hidden Associations with Chronic Diseases.</title>
        <authorList>
            <person name="Tisza M.J."/>
            <person name="Buck C.B."/>
        </authorList>
    </citation>
    <scope>NUCLEOTIDE SEQUENCE</scope>
    <source>
        <strain evidence="2">CtOpw2</strain>
    </source>
</reference>
<sequence length="51" mass="6173">MEALVCLKERIDNELENVREKSMELQEKESELQRETDILEQMIECAEVKYR</sequence>
<keyword evidence="1" id="KW-0175">Coiled coil</keyword>
<proteinExistence type="predicted"/>